<dbReference type="Pfam" id="PF00628">
    <property type="entry name" value="PHD"/>
    <property type="match status" value="1"/>
</dbReference>
<feature type="compositionally biased region" description="Low complexity" evidence="5">
    <location>
        <begin position="749"/>
        <end position="758"/>
    </location>
</feature>
<feature type="compositionally biased region" description="Acidic residues" evidence="5">
    <location>
        <begin position="234"/>
        <end position="271"/>
    </location>
</feature>
<dbReference type="PRINTS" id="PR00929">
    <property type="entry name" value="ATHOOK"/>
</dbReference>
<dbReference type="InterPro" id="IPR011011">
    <property type="entry name" value="Znf_FYVE_PHD"/>
</dbReference>
<keyword evidence="8" id="KW-1185">Reference proteome</keyword>
<feature type="region of interest" description="Disordered" evidence="5">
    <location>
        <begin position="345"/>
        <end position="364"/>
    </location>
</feature>
<feature type="region of interest" description="Disordered" evidence="5">
    <location>
        <begin position="614"/>
        <end position="638"/>
    </location>
</feature>
<dbReference type="GO" id="GO:0042393">
    <property type="term" value="F:histone binding"/>
    <property type="evidence" value="ECO:0007669"/>
    <property type="project" value="TreeGrafter"/>
</dbReference>
<feature type="compositionally biased region" description="Basic residues" evidence="5">
    <location>
        <begin position="1534"/>
        <end position="1544"/>
    </location>
</feature>
<feature type="compositionally biased region" description="Acidic residues" evidence="5">
    <location>
        <begin position="2158"/>
        <end position="2196"/>
    </location>
</feature>
<feature type="compositionally biased region" description="Basic and acidic residues" evidence="5">
    <location>
        <begin position="1579"/>
        <end position="1590"/>
    </location>
</feature>
<keyword evidence="2 4" id="KW-0863">Zinc-finger</keyword>
<feature type="compositionally biased region" description="Polar residues" evidence="5">
    <location>
        <begin position="766"/>
        <end position="791"/>
    </location>
</feature>
<dbReference type="InterPro" id="IPR017956">
    <property type="entry name" value="AT_hook_DNA-bd_motif"/>
</dbReference>
<dbReference type="GO" id="GO:0031213">
    <property type="term" value="C:RSF complex"/>
    <property type="evidence" value="ECO:0007669"/>
    <property type="project" value="InterPro"/>
</dbReference>
<feature type="compositionally biased region" description="Acidic residues" evidence="5">
    <location>
        <begin position="1409"/>
        <end position="1419"/>
    </location>
</feature>
<feature type="region of interest" description="Disordered" evidence="5">
    <location>
        <begin position="730"/>
        <end position="863"/>
    </location>
</feature>
<feature type="region of interest" description="Disordered" evidence="5">
    <location>
        <begin position="1832"/>
        <end position="1865"/>
    </location>
</feature>
<feature type="compositionally biased region" description="Low complexity" evidence="5">
    <location>
        <begin position="938"/>
        <end position="952"/>
    </location>
</feature>
<feature type="compositionally biased region" description="Basic and acidic residues" evidence="5">
    <location>
        <begin position="1240"/>
        <end position="1265"/>
    </location>
</feature>
<feature type="compositionally biased region" description="Polar residues" evidence="5">
    <location>
        <begin position="733"/>
        <end position="748"/>
    </location>
</feature>
<dbReference type="GO" id="GO:0008270">
    <property type="term" value="F:zinc ion binding"/>
    <property type="evidence" value="ECO:0007669"/>
    <property type="project" value="UniProtKB-KW"/>
</dbReference>
<feature type="compositionally biased region" description="Basic and acidic residues" evidence="5">
    <location>
        <begin position="1063"/>
        <end position="1079"/>
    </location>
</feature>
<organism evidence="7 8">
    <name type="scientific">Nezara viridula</name>
    <name type="common">Southern green stink bug</name>
    <name type="synonym">Cimex viridulus</name>
    <dbReference type="NCBI Taxonomy" id="85310"/>
    <lineage>
        <taxon>Eukaryota</taxon>
        <taxon>Metazoa</taxon>
        <taxon>Ecdysozoa</taxon>
        <taxon>Arthropoda</taxon>
        <taxon>Hexapoda</taxon>
        <taxon>Insecta</taxon>
        <taxon>Pterygota</taxon>
        <taxon>Neoptera</taxon>
        <taxon>Paraneoptera</taxon>
        <taxon>Hemiptera</taxon>
        <taxon>Heteroptera</taxon>
        <taxon>Panheteroptera</taxon>
        <taxon>Pentatomomorpha</taxon>
        <taxon>Pentatomoidea</taxon>
        <taxon>Pentatomidae</taxon>
        <taxon>Pentatominae</taxon>
        <taxon>Nezara</taxon>
    </lineage>
</organism>
<feature type="compositionally biased region" description="Acidic residues" evidence="5">
    <location>
        <begin position="1040"/>
        <end position="1049"/>
    </location>
</feature>
<feature type="compositionally biased region" description="Basic and acidic residues" evidence="5">
    <location>
        <begin position="1193"/>
        <end position="1232"/>
    </location>
</feature>
<dbReference type="InterPro" id="IPR028938">
    <property type="entry name" value="Rsf1-like"/>
</dbReference>
<dbReference type="SUPFAM" id="SSF57903">
    <property type="entry name" value="FYVE/PHD zinc finger"/>
    <property type="match status" value="1"/>
</dbReference>
<feature type="compositionally biased region" description="Basic and acidic residues" evidence="5">
    <location>
        <begin position="2358"/>
        <end position="2369"/>
    </location>
</feature>
<proteinExistence type="predicted"/>
<sequence>MATETEASLLSCASDPNFAVICSFLNQFAASCGIAHPTFSELQDMLEDTDEVSQVLIDIHIKLLRKARKSFTADKWEKALARFCHTYSQQDGWELERFGYKKARLSVKVKLLKVLLETQFDVNGKFKSEVNKVGAKDLRLEPLGRDQSGFQYWCQFDKSSHVRIYREDVDDETWELVASDRDGLVQLIDSLSNGEGQLELNSILNEDSTSQEIEKPITDTGQEEDKQEEAVNGNDEDDGDDEEEEEEEIEEEEEEVEEEEEEEGDEEGEEVNTEKHIEQTIEQKVESVPVKSVVAIEQVSSRGNLEQEKPVELTNASNMEQKCLIPPVEENMSSLTGVDLSIKSDSKRYSNMPNDFYASERPYMPERNDILSQMSARFNDTREAEDLSFNPAKKLKLDDDDQPMMLVKKDIVVSDAIEEPVRLVTGPGSGEDCQLGNPGKPGEPIFSEVIEEPVQYFVGAGSGVECDVANPKYGKHLDISDSECSQNVVEEEPEFSEVIEEPMLFIVGLGSGEECGIGNPRLSDESKASTSYSSSTQGIECSLGSLSLATREPKFSDVIEEPVMFVHGSGYGQDCLTGNPDEVDESIDDKSPEKKPKLWSIDAICSPEKLLNESLKQNSSGSSQKDPDCDEGSSKMSEGFSALNCTKENVVDEENVSGFNLSNNINSSLKPFSGVKPILENIPMKDKPPDSVESDTGSFVPELSNDISSHSFDKFESNSNCISNIDEEIDKNQVLNSDSVPSSKIDQVSSDISSSNCTSDEKSTTDDQPSTINCSINNNALPVVTESNVKSFSEDDKKTSIISEDVAEDKNPNELFDSSLKPDVDSHPNVNSAKLNNKKSKSSKSAKKTVASNSKNSTNNISDGEINCEVNNSLIEKCENDNKVNSHIIDKNTLTNCENGSKLITNCSVVCEKLTDISLASQNLSVGKTSKPKRGTVSSSGADQSKSGSDKSNSAALDKNEEKRKNVMLTNIIEVCLDNDNYSKDDAKSGLKGQLNAKFNDLFSAKNLLEPATKSSSKETCNDLNEVPTSSISENSSESDSSDENIETPEEQKINPDVNVKNENSDNTKQEENINEERLQNILTSKSESESKIKSENGDSIKLEEIKEENSVRNVTRGRKSRTNSLNNDEETEIPNKIRKTDSVPATKARRVTRRNASSTSQNDVCSEPVDDKVVNAKGSRTKSKNDSSTTKDPIKELNINEEKTENNIEQKNENDKAVDDEIKVEVKKEDETTNIIPKTETDEADCKSNEDNEDASKKSVEENKGFTLASFSLEQPLEDGPVLGKPPDFKSQPSRKRRNSRKMSRSEEDGGEVDDNDEDAEEAGGKRPRLRAKTRRSKGTPPSTKHVQPEASSSDDNQAEENTDANSKDKQRSRGRPMKKKGKRDGPATSKSKSGKAKETEKSKEKESEEEEESESEKEDAKRVAIKKETRKKQQSNKEESEKEEKKQLAKKSNEKDDKKQLSKKEAKSQSKGKSKSRGRPKKELQSNKDETGDDTSNEAEEEVGKDTKTEVVEVKGEEDDDSKPLESDEPKPKKKGRPKKQKTLLGLMESDLIHSKPSPNESEGSRVRQSRRIAQIKIKEEAERRAIEEATMMLTMKEVKKKPKEESKQTPKKHKNKKGKSVNVSEEEDETFKEPVEEKKKGRKKKKKKGLTYDINKPWQSSSDDSSEEAEEEEEHFEEEDDEEDIRATKVVSDHEFSPESDLEKDETIEPIRRARTAKKADEDEVKEEAAEVTEDYPCKKCGEPDHPEWILLCDKCDSGYHASCLRPTIMLIPEGDWFCPPCQHLELVSKLKETLRAFEKNTKRRENEELRKKRLAYVGISLANVLPTQEKSSSYSGGRRIMSESSESSSEESESSDEEPVYQLRQRRAALQANYRFNDYDDLINSAIQDEMEAVKGAGNMGRGKDIANIVEAEKKAAQTDETANVEEEPKPEDEEEQGENWRPPVVPKNTSLPSLRKKPKKLTDLDKQSEDDADSDEDFKGSSDEEEFSSTEPGDSDDSIGRRQPVRRSSRARISRIDKEFINDDSESSDEPRRKKTRRIWASSSSESSDTTWGRRKRKTKTYSRIRSSRSSKKKKKMVLDSDSDRPKKTKIKRPKIRYGLSEDEGEPLRRTRGKKMSYLEVAGSDTEEEVIARSRKLISEDEEEFVPEKEEVGGDEENEPEEVEPVEEVEEEEEEEEEEEDEDEDEEEDEAEPKPKPEEKAQSETTEKEKKEPEKEKTPEKETVAKVPVPETQNKEEVKEPVPLPVQEAEKAVEDDEDDDQVEEEEIEEEVEEEVEEEEEEEEEDDEDDSQIEEVKNLVREKVEEPKGIIQPPIKIGSGVSIIKVPMAPTLSAANSNPTPQPPAATAIPTPVIKEEKKEEKKEPTPAIRLVPSAKLLDPNKRRPPEESVIRGMLGGGGYYRPQPMQAPGRQPFRQRFPEQQRYLYQPPPASHHQFYPGGAFYAGEDYVVGSGYEEQIDPNVPGGDEEGVFSGLVSYFSSQREDNLDS</sequence>
<evidence type="ECO:0000313" key="8">
    <source>
        <dbReference type="Proteomes" id="UP001152798"/>
    </source>
</evidence>
<feature type="region of interest" description="Disordered" evidence="5">
    <location>
        <begin position="2338"/>
        <end position="2416"/>
    </location>
</feature>
<dbReference type="CDD" id="cd15543">
    <property type="entry name" value="PHD_RSF1"/>
    <property type="match status" value="1"/>
</dbReference>
<evidence type="ECO:0000256" key="3">
    <source>
        <dbReference type="ARBA" id="ARBA00022833"/>
    </source>
</evidence>
<feature type="compositionally biased region" description="Polar residues" evidence="5">
    <location>
        <begin position="614"/>
        <end position="624"/>
    </location>
</feature>
<feature type="compositionally biased region" description="Basic and acidic residues" evidence="5">
    <location>
        <begin position="1483"/>
        <end position="1492"/>
    </location>
</feature>
<feature type="compositionally biased region" description="Basic residues" evidence="5">
    <location>
        <begin position="1643"/>
        <end position="1652"/>
    </location>
</feature>
<feature type="compositionally biased region" description="Basic and acidic residues" evidence="5">
    <location>
        <begin position="1965"/>
        <end position="1974"/>
    </location>
</feature>
<feature type="compositionally biased region" description="Acidic residues" evidence="5">
    <location>
        <begin position="1927"/>
        <end position="1942"/>
    </location>
</feature>
<feature type="compositionally biased region" description="Basic residues" evidence="5">
    <location>
        <begin position="836"/>
        <end position="847"/>
    </location>
</feature>
<feature type="compositionally biased region" description="Basic and acidic residues" evidence="5">
    <location>
        <begin position="2298"/>
        <end position="2310"/>
    </location>
</feature>
<feature type="compositionally biased region" description="Basic and acidic residues" evidence="5">
    <location>
        <begin position="1504"/>
        <end position="1517"/>
    </location>
</feature>
<feature type="compositionally biased region" description="Basic residues" evidence="5">
    <location>
        <begin position="1472"/>
        <end position="1482"/>
    </location>
</feature>
<feature type="compositionally biased region" description="Acidic residues" evidence="5">
    <location>
        <begin position="1667"/>
        <end position="1687"/>
    </location>
</feature>
<evidence type="ECO:0000313" key="7">
    <source>
        <dbReference type="EMBL" id="CAH1400773.1"/>
    </source>
</evidence>
<dbReference type="PROSITE" id="PS01359">
    <property type="entry name" value="ZF_PHD_1"/>
    <property type="match status" value="1"/>
</dbReference>
<feature type="region of interest" description="Disordered" evidence="5">
    <location>
        <begin position="1918"/>
        <end position="2310"/>
    </location>
</feature>
<feature type="compositionally biased region" description="Acidic residues" evidence="5">
    <location>
        <begin position="1988"/>
        <end position="2002"/>
    </location>
</feature>
<feature type="compositionally biased region" description="Low complexity" evidence="5">
    <location>
        <begin position="848"/>
        <end position="860"/>
    </location>
</feature>
<dbReference type="InterPro" id="IPR001965">
    <property type="entry name" value="Znf_PHD"/>
</dbReference>
<feature type="compositionally biased region" description="Basic and acidic residues" evidence="5">
    <location>
        <begin position="272"/>
        <end position="285"/>
    </location>
</feature>
<dbReference type="PANTHER" id="PTHR14296:SF16">
    <property type="entry name" value="REMODELING AND SPACING FACTOR 1"/>
    <property type="match status" value="1"/>
</dbReference>
<feature type="compositionally biased region" description="Acidic residues" evidence="5">
    <location>
        <begin position="1852"/>
        <end position="1863"/>
    </location>
</feature>
<feature type="compositionally biased region" description="Basic and acidic residues" evidence="5">
    <location>
        <begin position="2383"/>
        <end position="2394"/>
    </location>
</feature>
<dbReference type="InterPro" id="IPR019787">
    <property type="entry name" value="Znf_PHD-finger"/>
</dbReference>
<feature type="compositionally biased region" description="Low complexity" evidence="5">
    <location>
        <begin position="2047"/>
        <end position="2056"/>
    </location>
</feature>
<feature type="compositionally biased region" description="Polar residues" evidence="5">
    <location>
        <begin position="1155"/>
        <end position="1165"/>
    </location>
</feature>
<feature type="compositionally biased region" description="Basic and acidic residues" evidence="5">
    <location>
        <begin position="2082"/>
        <end position="2091"/>
    </location>
</feature>
<reference evidence="7" key="1">
    <citation type="submission" date="2022-01" db="EMBL/GenBank/DDBJ databases">
        <authorList>
            <person name="King R."/>
        </authorList>
    </citation>
    <scope>NUCLEOTIDE SEQUENCE</scope>
</reference>
<feature type="compositionally biased region" description="Basic and acidic residues" evidence="5">
    <location>
        <begin position="1688"/>
        <end position="1700"/>
    </location>
</feature>
<dbReference type="PANTHER" id="PTHR14296">
    <property type="entry name" value="REMODELING AND SPACING FACTOR 1"/>
    <property type="match status" value="1"/>
</dbReference>
<gene>
    <name evidence="7" type="ORF">NEZAVI_LOCUS9943</name>
</gene>
<feature type="compositionally biased region" description="Low complexity" evidence="5">
    <location>
        <begin position="1030"/>
        <end position="1039"/>
    </location>
</feature>
<evidence type="ECO:0000259" key="6">
    <source>
        <dbReference type="PROSITE" id="PS50016"/>
    </source>
</evidence>
<dbReference type="OrthoDB" id="10055895at2759"/>
<feature type="compositionally biased region" description="Basic residues" evidence="5">
    <location>
        <begin position="2008"/>
        <end position="2018"/>
    </location>
</feature>
<evidence type="ECO:0000256" key="1">
    <source>
        <dbReference type="ARBA" id="ARBA00022723"/>
    </source>
</evidence>
<keyword evidence="3" id="KW-0862">Zinc</keyword>
<dbReference type="InterPro" id="IPR019786">
    <property type="entry name" value="Zinc_finger_PHD-type_CS"/>
</dbReference>
<dbReference type="Proteomes" id="UP001152798">
    <property type="component" value="Chromosome 4"/>
</dbReference>
<keyword evidence="1" id="KW-0479">Metal-binding</keyword>
<feature type="compositionally biased region" description="Basic and acidic residues" evidence="5">
    <location>
        <begin position="2197"/>
        <end position="2229"/>
    </location>
</feature>
<dbReference type="GO" id="GO:0003677">
    <property type="term" value="F:DNA binding"/>
    <property type="evidence" value="ECO:0007669"/>
    <property type="project" value="InterPro"/>
</dbReference>
<dbReference type="GO" id="GO:0045892">
    <property type="term" value="P:negative regulation of DNA-templated transcription"/>
    <property type="evidence" value="ECO:0007669"/>
    <property type="project" value="TreeGrafter"/>
</dbReference>
<feature type="compositionally biased region" description="Polar residues" evidence="5">
    <location>
        <begin position="1341"/>
        <end position="1357"/>
    </location>
</feature>
<feature type="compositionally biased region" description="Basic residues" evidence="5">
    <location>
        <begin position="2058"/>
        <end position="2081"/>
    </location>
</feature>
<name>A0A9P0HEZ3_NEZVI</name>
<feature type="compositionally biased region" description="Basic residues" evidence="5">
    <location>
        <begin position="2092"/>
        <end position="2101"/>
    </location>
</feature>
<feature type="region of interest" description="Disordered" evidence="5">
    <location>
        <begin position="1012"/>
        <end position="1707"/>
    </location>
</feature>
<dbReference type="SMART" id="SM00249">
    <property type="entry name" value="PHD"/>
    <property type="match status" value="1"/>
</dbReference>
<evidence type="ECO:0000256" key="5">
    <source>
        <dbReference type="SAM" id="MobiDB-lite"/>
    </source>
</evidence>
<feature type="compositionally biased region" description="Acidic residues" evidence="5">
    <location>
        <begin position="1310"/>
        <end position="1323"/>
    </location>
</feature>
<dbReference type="PROSITE" id="PS50016">
    <property type="entry name" value="ZF_PHD_2"/>
    <property type="match status" value="1"/>
</dbReference>
<evidence type="ECO:0000256" key="2">
    <source>
        <dbReference type="ARBA" id="ARBA00022771"/>
    </source>
</evidence>
<dbReference type="EMBL" id="OV725080">
    <property type="protein sequence ID" value="CAH1400773.1"/>
    <property type="molecule type" value="Genomic_DNA"/>
</dbReference>
<evidence type="ECO:0000256" key="4">
    <source>
        <dbReference type="PROSITE-ProRule" id="PRU00146"/>
    </source>
</evidence>
<feature type="compositionally biased region" description="Basic and acidic residues" evidence="5">
    <location>
        <begin position="1087"/>
        <end position="1111"/>
    </location>
</feature>
<feature type="region of interest" description="Disordered" evidence="5">
    <location>
        <begin position="680"/>
        <end position="715"/>
    </location>
</feature>
<feature type="compositionally biased region" description="Basic residues" evidence="5">
    <location>
        <begin position="1294"/>
        <end position="1304"/>
    </location>
</feature>
<accession>A0A9P0HEZ3</accession>
<feature type="region of interest" description="Disordered" evidence="5">
    <location>
        <begin position="926"/>
        <end position="962"/>
    </location>
</feature>
<feature type="region of interest" description="Disordered" evidence="5">
    <location>
        <begin position="575"/>
        <end position="595"/>
    </location>
</feature>
<feature type="compositionally biased region" description="Basic and acidic residues" evidence="5">
    <location>
        <begin position="1524"/>
        <end position="1533"/>
    </location>
</feature>
<feature type="compositionally biased region" description="Basic and acidic residues" evidence="5">
    <location>
        <begin position="1420"/>
        <end position="1429"/>
    </location>
</feature>
<feature type="region of interest" description="Disordered" evidence="5">
    <location>
        <begin position="203"/>
        <end position="286"/>
    </location>
</feature>
<protein>
    <recommendedName>
        <fullName evidence="6">PHD-type domain-containing protein</fullName>
    </recommendedName>
</protein>
<feature type="compositionally biased region" description="Acidic residues" evidence="5">
    <location>
        <begin position="2258"/>
        <end position="2297"/>
    </location>
</feature>
<feature type="compositionally biased region" description="Basic residues" evidence="5">
    <location>
        <begin position="1374"/>
        <end position="1384"/>
    </location>
</feature>
<feature type="compositionally biased region" description="Basic and acidic residues" evidence="5">
    <location>
        <begin position="1397"/>
        <end position="1408"/>
    </location>
</feature>
<feature type="compositionally biased region" description="Basic residues" evidence="5">
    <location>
        <begin position="1327"/>
        <end position="1339"/>
    </location>
</feature>
<feature type="compositionally biased region" description="Acidic residues" evidence="5">
    <location>
        <begin position="1493"/>
        <end position="1503"/>
    </location>
</feature>
<feature type="compositionally biased region" description="Basic and acidic residues" evidence="5">
    <location>
        <begin position="1437"/>
        <end position="1470"/>
    </location>
</feature>
<dbReference type="Gene3D" id="2.30.30.1150">
    <property type="match status" value="1"/>
</dbReference>
<feature type="compositionally biased region" description="Basic residues" evidence="5">
    <location>
        <begin position="1612"/>
        <end position="1622"/>
    </location>
</feature>
<feature type="domain" description="PHD-type" evidence="6">
    <location>
        <begin position="1738"/>
        <end position="1788"/>
    </location>
</feature>